<dbReference type="GO" id="GO:0055085">
    <property type="term" value="P:transmembrane transport"/>
    <property type="evidence" value="ECO:0007669"/>
    <property type="project" value="InterPro"/>
</dbReference>
<protein>
    <submittedName>
        <fullName evidence="13">Energy transducer TonB</fullName>
    </submittedName>
</protein>
<evidence type="ECO:0000256" key="11">
    <source>
        <dbReference type="SAM" id="Phobius"/>
    </source>
</evidence>
<dbReference type="PANTHER" id="PTHR33446:SF2">
    <property type="entry name" value="PROTEIN TONB"/>
    <property type="match status" value="1"/>
</dbReference>
<dbReference type="SUPFAM" id="SSF74653">
    <property type="entry name" value="TolA/TonB C-terminal domain"/>
    <property type="match status" value="1"/>
</dbReference>
<organism evidence="13 14">
    <name type="scientific">Rhodanobacter glycinis</name>
    <dbReference type="NCBI Taxonomy" id="582702"/>
    <lineage>
        <taxon>Bacteria</taxon>
        <taxon>Pseudomonadati</taxon>
        <taxon>Pseudomonadota</taxon>
        <taxon>Gammaproteobacteria</taxon>
        <taxon>Lysobacterales</taxon>
        <taxon>Rhodanobacteraceae</taxon>
        <taxon>Rhodanobacter</taxon>
    </lineage>
</organism>
<evidence type="ECO:0000313" key="13">
    <source>
        <dbReference type="EMBL" id="TPG11040.1"/>
    </source>
</evidence>
<evidence type="ECO:0000256" key="3">
    <source>
        <dbReference type="ARBA" id="ARBA00022448"/>
    </source>
</evidence>
<evidence type="ECO:0000256" key="9">
    <source>
        <dbReference type="ARBA" id="ARBA00023136"/>
    </source>
</evidence>
<keyword evidence="4" id="KW-1003">Cell membrane</keyword>
<keyword evidence="6 11" id="KW-0812">Transmembrane</keyword>
<dbReference type="InterPro" id="IPR006260">
    <property type="entry name" value="TonB/TolA_C"/>
</dbReference>
<feature type="domain" description="TonB C-terminal" evidence="12">
    <location>
        <begin position="130"/>
        <end position="222"/>
    </location>
</feature>
<dbReference type="PANTHER" id="PTHR33446">
    <property type="entry name" value="PROTEIN TONB-RELATED"/>
    <property type="match status" value="1"/>
</dbReference>
<dbReference type="GO" id="GO:0098797">
    <property type="term" value="C:plasma membrane protein complex"/>
    <property type="evidence" value="ECO:0007669"/>
    <property type="project" value="TreeGrafter"/>
</dbReference>
<proteinExistence type="inferred from homology"/>
<dbReference type="InterPro" id="IPR051045">
    <property type="entry name" value="TonB-dependent_transducer"/>
</dbReference>
<evidence type="ECO:0000256" key="5">
    <source>
        <dbReference type="ARBA" id="ARBA00022519"/>
    </source>
</evidence>
<keyword evidence="5" id="KW-0997">Cell inner membrane</keyword>
<comment type="subcellular location">
    <subcellularLocation>
        <location evidence="1">Cell inner membrane</location>
        <topology evidence="1">Single-pass membrane protein</topology>
        <orientation evidence="1">Periplasmic side</orientation>
    </subcellularLocation>
</comment>
<keyword evidence="3" id="KW-0813">Transport</keyword>
<dbReference type="Pfam" id="PF03544">
    <property type="entry name" value="TonB_C"/>
    <property type="match status" value="1"/>
</dbReference>
<reference evidence="13 14" key="1">
    <citation type="journal article" date="2019" name="Environ. Microbiol.">
        <title>Species interactions and distinct microbial communities in high Arctic permafrost affected cryosols are associated with the CH4 and CO2 gas fluxes.</title>
        <authorList>
            <person name="Altshuler I."/>
            <person name="Hamel J."/>
            <person name="Turney S."/>
            <person name="Magnuson E."/>
            <person name="Levesque R."/>
            <person name="Greer C."/>
            <person name="Whyte L.G."/>
        </authorList>
    </citation>
    <scope>NUCLEOTIDE SEQUENCE [LARGE SCALE GENOMIC DNA]</scope>
    <source>
        <strain evidence="13 14">S13Y</strain>
    </source>
</reference>
<dbReference type="OrthoDB" id="9792439at2"/>
<comment type="similarity">
    <text evidence="2">Belongs to the TonB family.</text>
</comment>
<name>A0A502CEG0_9GAMM</name>
<keyword evidence="7" id="KW-0653">Protein transport</keyword>
<dbReference type="GO" id="GO:0015031">
    <property type="term" value="P:protein transport"/>
    <property type="evidence" value="ECO:0007669"/>
    <property type="project" value="UniProtKB-KW"/>
</dbReference>
<gene>
    <name evidence="13" type="ORF">EAH88_00300</name>
</gene>
<sequence length="222" mass="23597">MSSASLAVAHRTHPDSARIAAISAAIALNLAVLVIASRPITPAQLALIHQPAAIQQIRLITPPAVLPPPPAIELKPLPHPPTLPQARLRPVPFSPPAVVPSTEGRLAASPVSDPTVLPDNAMPGTATETVPVEASLAYRSAPLHFPSVALRQRMHGSVLLRVLVDETGKPVEVTVEHGSGYALLDRSARDQVLAGWRFQPAMVNGRAVRAWARVPVNFDLRE</sequence>
<dbReference type="PROSITE" id="PS52015">
    <property type="entry name" value="TONB_CTD"/>
    <property type="match status" value="1"/>
</dbReference>
<dbReference type="Proteomes" id="UP000319486">
    <property type="component" value="Unassembled WGS sequence"/>
</dbReference>
<keyword evidence="9 11" id="KW-0472">Membrane</keyword>
<dbReference type="RefSeq" id="WP_140648250.1">
    <property type="nucleotide sequence ID" value="NZ_RCZB01000002.1"/>
</dbReference>
<dbReference type="Gene3D" id="3.30.1150.10">
    <property type="match status" value="1"/>
</dbReference>
<feature type="transmembrane region" description="Helical" evidence="11">
    <location>
        <begin position="16"/>
        <end position="36"/>
    </location>
</feature>
<evidence type="ECO:0000256" key="4">
    <source>
        <dbReference type="ARBA" id="ARBA00022475"/>
    </source>
</evidence>
<evidence type="ECO:0000256" key="8">
    <source>
        <dbReference type="ARBA" id="ARBA00022989"/>
    </source>
</evidence>
<dbReference type="GO" id="GO:0031992">
    <property type="term" value="F:energy transducer activity"/>
    <property type="evidence" value="ECO:0007669"/>
    <property type="project" value="TreeGrafter"/>
</dbReference>
<dbReference type="InterPro" id="IPR037682">
    <property type="entry name" value="TonB_C"/>
</dbReference>
<dbReference type="EMBL" id="RCZO01000001">
    <property type="protein sequence ID" value="TPG11040.1"/>
    <property type="molecule type" value="Genomic_DNA"/>
</dbReference>
<feature type="region of interest" description="Disordered" evidence="10">
    <location>
        <begin position="102"/>
        <end position="122"/>
    </location>
</feature>
<evidence type="ECO:0000259" key="12">
    <source>
        <dbReference type="PROSITE" id="PS52015"/>
    </source>
</evidence>
<evidence type="ECO:0000313" key="14">
    <source>
        <dbReference type="Proteomes" id="UP000319486"/>
    </source>
</evidence>
<dbReference type="AlphaFoldDB" id="A0A502CEG0"/>
<evidence type="ECO:0000256" key="2">
    <source>
        <dbReference type="ARBA" id="ARBA00006555"/>
    </source>
</evidence>
<evidence type="ECO:0000256" key="1">
    <source>
        <dbReference type="ARBA" id="ARBA00004383"/>
    </source>
</evidence>
<evidence type="ECO:0000256" key="6">
    <source>
        <dbReference type="ARBA" id="ARBA00022692"/>
    </source>
</evidence>
<accession>A0A502CEG0</accession>
<keyword evidence="14" id="KW-1185">Reference proteome</keyword>
<comment type="caution">
    <text evidence="13">The sequence shown here is derived from an EMBL/GenBank/DDBJ whole genome shotgun (WGS) entry which is preliminary data.</text>
</comment>
<keyword evidence="8 11" id="KW-1133">Transmembrane helix</keyword>
<evidence type="ECO:0000256" key="10">
    <source>
        <dbReference type="SAM" id="MobiDB-lite"/>
    </source>
</evidence>
<evidence type="ECO:0000256" key="7">
    <source>
        <dbReference type="ARBA" id="ARBA00022927"/>
    </source>
</evidence>
<dbReference type="NCBIfam" id="TIGR01352">
    <property type="entry name" value="tonB_Cterm"/>
    <property type="match status" value="1"/>
</dbReference>